<organism evidence="3 4">
    <name type="scientific">Candidatus Glassbacteria bacterium GWA2_58_10</name>
    <dbReference type="NCBI Taxonomy" id="1817865"/>
    <lineage>
        <taxon>Bacteria</taxon>
        <taxon>Candidatus Glassiibacteriota</taxon>
    </lineage>
</organism>
<dbReference type="InterPro" id="IPR050345">
    <property type="entry name" value="Aliph_Amidase/BUP"/>
</dbReference>
<reference evidence="3 4" key="1">
    <citation type="journal article" date="2016" name="Nat. Commun.">
        <title>Thousands of microbial genomes shed light on interconnected biogeochemical processes in an aquifer system.</title>
        <authorList>
            <person name="Anantharaman K."/>
            <person name="Brown C.T."/>
            <person name="Hug L.A."/>
            <person name="Sharon I."/>
            <person name="Castelle C.J."/>
            <person name="Probst A.J."/>
            <person name="Thomas B.C."/>
            <person name="Singh A."/>
            <person name="Wilkins M.J."/>
            <person name="Karaoz U."/>
            <person name="Brodie E.L."/>
            <person name="Williams K.H."/>
            <person name="Hubbard S.S."/>
            <person name="Banfield J.F."/>
        </authorList>
    </citation>
    <scope>NUCLEOTIDE SEQUENCE [LARGE SCALE GENOMIC DNA]</scope>
</reference>
<dbReference type="PANTHER" id="PTHR43674:SF2">
    <property type="entry name" value="BETA-UREIDOPROPIONASE"/>
    <property type="match status" value="1"/>
</dbReference>
<gene>
    <name evidence="3" type="ORF">A2Z86_03085</name>
</gene>
<evidence type="ECO:0000259" key="2">
    <source>
        <dbReference type="PROSITE" id="PS50263"/>
    </source>
</evidence>
<dbReference type="PANTHER" id="PTHR43674">
    <property type="entry name" value="NITRILASE C965.09-RELATED"/>
    <property type="match status" value="1"/>
</dbReference>
<dbReference type="PROSITE" id="PS50263">
    <property type="entry name" value="CN_HYDROLASE"/>
    <property type="match status" value="1"/>
</dbReference>
<keyword evidence="1" id="KW-0378">Hydrolase</keyword>
<sequence length="282" mass="31638">MLVRLAQIAPRLGNTEYNFEHCRKMVGEAAGDGVDLIVFPELALTGYLLKDMVAQVGLSTWDGKIQELSRLSGNISILLGLVEQGEDHFFYNSAFYFEAGALAERRRKGHLPTYGMFDEGRYFTQGNRVEAFSSRFGRVGVMICEDAWHPINPYILCQDGAQILFIISNSPVRGMTETGDFLSVQNWQLICRSYALLYSCFVIYVNRVGCEDGVSFSGCSQVVGPHGDVLESLPFLEEAVATVKIDLNELPKARIHSPVLRDEKFLSSIHELKRIREKTFGH</sequence>
<dbReference type="Pfam" id="PF00795">
    <property type="entry name" value="CN_hydrolase"/>
    <property type="match status" value="1"/>
</dbReference>
<comment type="caution">
    <text evidence="3">The sequence shown here is derived from an EMBL/GenBank/DDBJ whole genome shotgun (WGS) entry which is preliminary data.</text>
</comment>
<dbReference type="EMBL" id="MFIV01000067">
    <property type="protein sequence ID" value="OGF98712.1"/>
    <property type="molecule type" value="Genomic_DNA"/>
</dbReference>
<evidence type="ECO:0000256" key="1">
    <source>
        <dbReference type="ARBA" id="ARBA00022801"/>
    </source>
</evidence>
<accession>A0A1F5YF82</accession>
<dbReference type="InterPro" id="IPR036526">
    <property type="entry name" value="C-N_Hydrolase_sf"/>
</dbReference>
<protein>
    <recommendedName>
        <fullName evidence="2">CN hydrolase domain-containing protein</fullName>
    </recommendedName>
</protein>
<dbReference type="GO" id="GO:0050126">
    <property type="term" value="F:N-carbamoylputrescine amidase activity"/>
    <property type="evidence" value="ECO:0007669"/>
    <property type="project" value="TreeGrafter"/>
</dbReference>
<evidence type="ECO:0000313" key="3">
    <source>
        <dbReference type="EMBL" id="OGF98712.1"/>
    </source>
</evidence>
<dbReference type="SUPFAM" id="SSF56317">
    <property type="entry name" value="Carbon-nitrogen hydrolase"/>
    <property type="match status" value="1"/>
</dbReference>
<dbReference type="Gene3D" id="3.60.110.10">
    <property type="entry name" value="Carbon-nitrogen hydrolase"/>
    <property type="match status" value="1"/>
</dbReference>
<evidence type="ECO:0000313" key="4">
    <source>
        <dbReference type="Proteomes" id="UP000176992"/>
    </source>
</evidence>
<proteinExistence type="predicted"/>
<feature type="domain" description="CN hydrolase" evidence="2">
    <location>
        <begin position="1"/>
        <end position="247"/>
    </location>
</feature>
<dbReference type="CDD" id="cd07586">
    <property type="entry name" value="nitrilase_8"/>
    <property type="match status" value="1"/>
</dbReference>
<name>A0A1F5YF82_9BACT</name>
<dbReference type="InterPro" id="IPR003010">
    <property type="entry name" value="C-N_Hydrolase"/>
</dbReference>
<dbReference type="Proteomes" id="UP000176992">
    <property type="component" value="Unassembled WGS sequence"/>
</dbReference>
<dbReference type="AlphaFoldDB" id="A0A1F5YF82"/>
<dbReference type="GO" id="GO:0033388">
    <property type="term" value="P:putrescine biosynthetic process from arginine"/>
    <property type="evidence" value="ECO:0007669"/>
    <property type="project" value="TreeGrafter"/>
</dbReference>